<gene>
    <name evidence="2" type="ORF">DZF91_36300</name>
</gene>
<feature type="transmembrane region" description="Helical" evidence="1">
    <location>
        <begin position="75"/>
        <end position="100"/>
    </location>
</feature>
<keyword evidence="1" id="KW-0812">Transmembrane</keyword>
<evidence type="ECO:0000313" key="3">
    <source>
        <dbReference type="Proteomes" id="UP000261811"/>
    </source>
</evidence>
<feature type="transmembrane region" description="Helical" evidence="1">
    <location>
        <begin position="194"/>
        <end position="212"/>
    </location>
</feature>
<evidence type="ECO:0000256" key="1">
    <source>
        <dbReference type="SAM" id="Phobius"/>
    </source>
</evidence>
<proteinExistence type="predicted"/>
<evidence type="ECO:0000313" key="2">
    <source>
        <dbReference type="EMBL" id="RFU36787.1"/>
    </source>
</evidence>
<feature type="transmembrane region" description="Helical" evidence="1">
    <location>
        <begin position="313"/>
        <end position="333"/>
    </location>
</feature>
<feature type="transmembrane region" description="Helical" evidence="1">
    <location>
        <begin position="253"/>
        <end position="275"/>
    </location>
</feature>
<feature type="transmembrane region" description="Helical" evidence="1">
    <location>
        <begin position="389"/>
        <end position="409"/>
    </location>
</feature>
<feature type="transmembrane region" description="Helical" evidence="1">
    <location>
        <begin position="416"/>
        <end position="434"/>
    </location>
</feature>
<feature type="transmembrane region" description="Helical" evidence="1">
    <location>
        <begin position="282"/>
        <end position="301"/>
    </location>
</feature>
<dbReference type="AlphaFoldDB" id="A0A372J9W6"/>
<feature type="transmembrane region" description="Helical" evidence="1">
    <location>
        <begin position="112"/>
        <end position="145"/>
    </location>
</feature>
<accession>A0A372J9W6</accession>
<dbReference type="Proteomes" id="UP000261811">
    <property type="component" value="Unassembled WGS sequence"/>
</dbReference>
<reference evidence="2 3" key="1">
    <citation type="submission" date="2018-08" db="EMBL/GenBank/DDBJ databases">
        <title>Actinomadura jelena sp. nov., a novel Actinomycete isolated from soil in Chad.</title>
        <authorList>
            <person name="Shi L."/>
        </authorList>
    </citation>
    <scope>NUCLEOTIDE SEQUENCE [LARGE SCALE GENOMIC DNA]</scope>
    <source>
        <strain evidence="2 3">NEAU-G17</strain>
    </source>
</reference>
<keyword evidence="3" id="KW-1185">Reference proteome</keyword>
<dbReference type="EMBL" id="QURH01001033">
    <property type="protein sequence ID" value="RFU36787.1"/>
    <property type="molecule type" value="Genomic_DNA"/>
</dbReference>
<comment type="caution">
    <text evidence="2">The sequence shown here is derived from an EMBL/GenBank/DDBJ whole genome shotgun (WGS) entry which is preliminary data.</text>
</comment>
<keyword evidence="1" id="KW-1133">Transmembrane helix</keyword>
<keyword evidence="1" id="KW-0472">Membrane</keyword>
<protein>
    <recommendedName>
        <fullName evidence="4">Glycosyltransferase RgtA/B/C/D-like domain-containing protein</fullName>
    </recommendedName>
</protein>
<name>A0A372J9W6_9ACTN</name>
<dbReference type="RefSeq" id="WP_117361551.1">
    <property type="nucleotide sequence ID" value="NZ_QURH01001033.1"/>
</dbReference>
<feature type="transmembrane region" description="Helical" evidence="1">
    <location>
        <begin position="165"/>
        <end position="187"/>
    </location>
</feature>
<sequence>MPWLLLLGSLAQVVFRVWLARAHTGPAADPDESSYLAGARWLAGGPGADLTHHTFYQAGYPLLLSPLRWFTHDPATVYTGVIVINALVGAALFPLGFAALRRFGVGRGTALPLSFAAALLPATTFFGMFALTDAVLPALALGWLLLLDRFVRTGRPLDGALASLVAAYAFFTHSRGEVVLAVHVLALPATRRRAMWAGLATAAGGYLAASAVNDALRRSLYPGGARDLAGLLQERLTGVSGQAWTLSGMCGQIWYLVVGTWGLAGIGLVATVAALGRRDTRLMAGVLLTTTFGIAYASEAALPDEHRVGNFAYGRYLALLALVYVLVALAVLVRAAALNTLRASLTGVLIAAGTGGTVLLYAGTRLRTHQYIGFDFPETAFLTWNRTEFRLVAATFAATGLLAALLAVHRLGGGRALAVLLLAVNVAAMLHIAGDGRRVVPAPPLPAASERGGVVVDRSLHWMARTKLIDPVWWTRIGWIDAAHQAPPRGVCTVVVPPGTTGTPADRTWPGHPAGWKTRAGGWGETRWVAWYDPRCGAGSA</sequence>
<dbReference type="OrthoDB" id="3462168at2"/>
<feature type="transmembrane region" description="Helical" evidence="1">
    <location>
        <begin position="345"/>
        <end position="364"/>
    </location>
</feature>
<organism evidence="2 3">
    <name type="scientific">Actinomadura logoneensis</name>
    <dbReference type="NCBI Taxonomy" id="2293572"/>
    <lineage>
        <taxon>Bacteria</taxon>
        <taxon>Bacillati</taxon>
        <taxon>Actinomycetota</taxon>
        <taxon>Actinomycetes</taxon>
        <taxon>Streptosporangiales</taxon>
        <taxon>Thermomonosporaceae</taxon>
        <taxon>Actinomadura</taxon>
    </lineage>
</organism>
<evidence type="ECO:0008006" key="4">
    <source>
        <dbReference type="Google" id="ProtNLM"/>
    </source>
</evidence>